<evidence type="ECO:0000256" key="4">
    <source>
        <dbReference type="ARBA" id="ARBA00023136"/>
    </source>
</evidence>
<feature type="compositionally biased region" description="Basic and acidic residues" evidence="5">
    <location>
        <begin position="103"/>
        <end position="115"/>
    </location>
</feature>
<comment type="subcellular location">
    <subcellularLocation>
        <location evidence="1">Membrane</location>
        <topology evidence="1">Multi-pass membrane protein</topology>
    </subcellularLocation>
</comment>
<dbReference type="EMBL" id="JASNFN010000002">
    <property type="protein sequence ID" value="MDP5181788.1"/>
    <property type="molecule type" value="Genomic_DNA"/>
</dbReference>
<proteinExistence type="predicted"/>
<evidence type="ECO:0000256" key="2">
    <source>
        <dbReference type="ARBA" id="ARBA00022692"/>
    </source>
</evidence>
<dbReference type="Gene3D" id="1.20.1080.10">
    <property type="entry name" value="Glycerol uptake facilitator protein"/>
    <property type="match status" value="1"/>
</dbReference>
<dbReference type="InterPro" id="IPR023271">
    <property type="entry name" value="Aquaporin-like"/>
</dbReference>
<organism evidence="7 8">
    <name type="scientific">Blastococcus carthaginiensis</name>
    <dbReference type="NCBI Taxonomy" id="3050034"/>
    <lineage>
        <taxon>Bacteria</taxon>
        <taxon>Bacillati</taxon>
        <taxon>Actinomycetota</taxon>
        <taxon>Actinomycetes</taxon>
        <taxon>Geodermatophilales</taxon>
        <taxon>Geodermatophilaceae</taxon>
        <taxon>Blastococcus</taxon>
    </lineage>
</organism>
<evidence type="ECO:0000256" key="1">
    <source>
        <dbReference type="ARBA" id="ARBA00004141"/>
    </source>
</evidence>
<accession>A0ABT9I8A0</accession>
<feature type="region of interest" description="Disordered" evidence="5">
    <location>
        <begin position="57"/>
        <end position="115"/>
    </location>
</feature>
<gene>
    <name evidence="7" type="ORF">QOZ88_03990</name>
</gene>
<dbReference type="Proteomes" id="UP001233673">
    <property type="component" value="Unassembled WGS sequence"/>
</dbReference>
<name>A0ABT9I8A0_9ACTN</name>
<sequence>MFFLPAAIFAGVPDIGWDDTLLNWLLAGAGNPVGAVVFVATSYWYLFLRDEPEPFPEEAAAKPAERGRPGPHRSTPVTGSSCAGLRSAADDGGRAGPARAPGRGRDRADQRRRPT</sequence>
<evidence type="ECO:0000256" key="6">
    <source>
        <dbReference type="SAM" id="Phobius"/>
    </source>
</evidence>
<protein>
    <submittedName>
        <fullName evidence="7">Uncharacterized protein</fullName>
    </submittedName>
</protein>
<keyword evidence="8" id="KW-1185">Reference proteome</keyword>
<reference evidence="8" key="1">
    <citation type="submission" date="2023-05" db="EMBL/GenBank/DDBJ databases">
        <title>Draft genome of Pseudofrankia sp. BMG5.37.</title>
        <authorList>
            <person name="Gtari M."/>
            <person name="Ghodhbane F."/>
            <person name="Sbissi I."/>
        </authorList>
    </citation>
    <scope>NUCLEOTIDE SEQUENCE [LARGE SCALE GENOMIC DNA]</scope>
    <source>
        <strain evidence="8">BMG 814</strain>
    </source>
</reference>
<keyword evidence="3 6" id="KW-1133">Transmembrane helix</keyword>
<keyword evidence="4 6" id="KW-0472">Membrane</keyword>
<evidence type="ECO:0000256" key="3">
    <source>
        <dbReference type="ARBA" id="ARBA00022989"/>
    </source>
</evidence>
<keyword evidence="2 6" id="KW-0812">Transmembrane</keyword>
<evidence type="ECO:0000313" key="7">
    <source>
        <dbReference type="EMBL" id="MDP5181788.1"/>
    </source>
</evidence>
<feature type="transmembrane region" description="Helical" evidence="6">
    <location>
        <begin position="24"/>
        <end position="46"/>
    </location>
</feature>
<evidence type="ECO:0000256" key="5">
    <source>
        <dbReference type="SAM" id="MobiDB-lite"/>
    </source>
</evidence>
<feature type="compositionally biased region" description="Basic and acidic residues" evidence="5">
    <location>
        <begin position="59"/>
        <end position="68"/>
    </location>
</feature>
<comment type="caution">
    <text evidence="7">The sequence shown here is derived from an EMBL/GenBank/DDBJ whole genome shotgun (WGS) entry which is preliminary data.</text>
</comment>
<evidence type="ECO:0000313" key="8">
    <source>
        <dbReference type="Proteomes" id="UP001233673"/>
    </source>
</evidence>